<keyword evidence="1" id="KW-0479">Metal-binding</keyword>
<dbReference type="InterPro" id="IPR013083">
    <property type="entry name" value="Znf_RING/FYVE/PHD"/>
</dbReference>
<feature type="domain" description="NHR" evidence="7">
    <location>
        <begin position="31"/>
        <end position="185"/>
    </location>
</feature>
<evidence type="ECO:0000259" key="6">
    <source>
        <dbReference type="PROSITE" id="PS50089"/>
    </source>
</evidence>
<dbReference type="PROSITE" id="PS51065">
    <property type="entry name" value="NHR"/>
    <property type="match status" value="2"/>
</dbReference>
<evidence type="ECO:0000313" key="8">
    <source>
        <dbReference type="EMBL" id="GIY56608.1"/>
    </source>
</evidence>
<dbReference type="PROSITE" id="PS50089">
    <property type="entry name" value="ZF_RING_2"/>
    <property type="match status" value="1"/>
</dbReference>
<organism evidence="8 9">
    <name type="scientific">Caerostris extrusa</name>
    <name type="common">Bark spider</name>
    <name type="synonym">Caerostris bankana</name>
    <dbReference type="NCBI Taxonomy" id="172846"/>
    <lineage>
        <taxon>Eukaryota</taxon>
        <taxon>Metazoa</taxon>
        <taxon>Ecdysozoa</taxon>
        <taxon>Arthropoda</taxon>
        <taxon>Chelicerata</taxon>
        <taxon>Arachnida</taxon>
        <taxon>Araneae</taxon>
        <taxon>Araneomorphae</taxon>
        <taxon>Entelegynae</taxon>
        <taxon>Araneoidea</taxon>
        <taxon>Araneidae</taxon>
        <taxon>Caerostris</taxon>
    </lineage>
</organism>
<dbReference type="Gene3D" id="3.30.40.10">
    <property type="entry name" value="Zinc/RING finger domain, C3HC4 (zinc finger)"/>
    <property type="match status" value="1"/>
</dbReference>
<evidence type="ECO:0000313" key="9">
    <source>
        <dbReference type="Proteomes" id="UP001054945"/>
    </source>
</evidence>
<dbReference type="PANTHER" id="PTHR12429:SF6">
    <property type="entry name" value="PROTEIN NEURALIZED"/>
    <property type="match status" value="1"/>
</dbReference>
<dbReference type="GO" id="GO:0008270">
    <property type="term" value="F:zinc ion binding"/>
    <property type="evidence" value="ECO:0007669"/>
    <property type="project" value="UniProtKB-KW"/>
</dbReference>
<dbReference type="Pfam" id="PF07177">
    <property type="entry name" value="Neuralized"/>
    <property type="match status" value="2"/>
</dbReference>
<dbReference type="GO" id="GO:0061630">
    <property type="term" value="F:ubiquitin protein ligase activity"/>
    <property type="evidence" value="ECO:0007669"/>
    <property type="project" value="TreeGrafter"/>
</dbReference>
<evidence type="ECO:0000256" key="2">
    <source>
        <dbReference type="ARBA" id="ARBA00022737"/>
    </source>
</evidence>
<feature type="domain" description="NHR" evidence="7">
    <location>
        <begin position="223"/>
        <end position="377"/>
    </location>
</feature>
<dbReference type="InterPro" id="IPR001841">
    <property type="entry name" value="Znf_RING"/>
</dbReference>
<dbReference type="SMART" id="SM00588">
    <property type="entry name" value="NEUZ"/>
    <property type="match status" value="2"/>
</dbReference>
<evidence type="ECO:0000256" key="4">
    <source>
        <dbReference type="ARBA" id="ARBA00022833"/>
    </source>
</evidence>
<dbReference type="InterPro" id="IPR043136">
    <property type="entry name" value="B30.2/SPRY_sf"/>
</dbReference>
<keyword evidence="3 5" id="KW-0863">Zinc-finger</keyword>
<evidence type="ECO:0000259" key="7">
    <source>
        <dbReference type="PROSITE" id="PS51065"/>
    </source>
</evidence>
<dbReference type="InterPro" id="IPR037962">
    <property type="entry name" value="Neuralized"/>
</dbReference>
<keyword evidence="9" id="KW-1185">Reference proteome</keyword>
<dbReference type="Proteomes" id="UP001054945">
    <property type="component" value="Unassembled WGS sequence"/>
</dbReference>
<evidence type="ECO:0000256" key="5">
    <source>
        <dbReference type="PROSITE-ProRule" id="PRU00175"/>
    </source>
</evidence>
<sequence>MGAEGSSNQKHRTASSCDDKMTARVKNNYDPLRFHQIHGDNVKLLKSASAACRYEGFCKGIAFSNRPVMVGELVCIKFLEISTNWSGALRIGFTANDPMSMKSKLPRYACPDLTNMPGYWAKAIAERMAKKDSILYYYVDQNGDVHYGIDLDEHGVFFGGVNTSCRLWAVLDIYGNTVAVEFVDPNSLNPEGINDSSRNNENVSLINEAGQQSSPLKDEINQVLSFHSIHGRNVSLRTHGTTALRKHDCNIHAYVFTQCPLRLLERVFIKIGRINPKCYGNLFYGITSCDPQTLNHHVLPENTDDLLDRPEYWIVRTDANVYEVGDVIAYSINNDGEVTVMRNGEYNTAIFHVDPTQPLWLFFNMIGPISEINLLGSYFNDNYNRLESMKVALPPKSEKSGGVPGASGQQTLNECVICFGEQIDCAIYRCGHMCMCYSCASKLKINAREKCPICREIIEDVIRIYR</sequence>
<dbReference type="SUPFAM" id="SSF57850">
    <property type="entry name" value="RING/U-box"/>
    <property type="match status" value="1"/>
</dbReference>
<name>A0AAV4UFQ0_CAEEX</name>
<accession>A0AAV4UFQ0</accession>
<dbReference type="FunFam" id="2.60.120.920:FF:000005">
    <property type="entry name" value="Putative E3 ubiquitin-protein ligase NEURL1B"/>
    <property type="match status" value="1"/>
</dbReference>
<dbReference type="Pfam" id="PF13920">
    <property type="entry name" value="zf-C3HC4_3"/>
    <property type="match status" value="1"/>
</dbReference>
<dbReference type="Gene3D" id="2.60.120.920">
    <property type="match status" value="2"/>
</dbReference>
<gene>
    <name evidence="8" type="primary">neur</name>
    <name evidence="8" type="ORF">CEXT_736841</name>
</gene>
<dbReference type="InterPro" id="IPR006573">
    <property type="entry name" value="NHR_dom"/>
</dbReference>
<evidence type="ECO:0000256" key="3">
    <source>
        <dbReference type="ARBA" id="ARBA00022771"/>
    </source>
</evidence>
<protein>
    <submittedName>
        <fullName evidence="8">Protein neuralized</fullName>
    </submittedName>
</protein>
<dbReference type="AlphaFoldDB" id="A0AAV4UFQ0"/>
<reference evidence="8 9" key="1">
    <citation type="submission" date="2021-06" db="EMBL/GenBank/DDBJ databases">
        <title>Caerostris extrusa draft genome.</title>
        <authorList>
            <person name="Kono N."/>
            <person name="Arakawa K."/>
        </authorList>
    </citation>
    <scope>NUCLEOTIDE SEQUENCE [LARGE SCALE GENOMIC DNA]</scope>
</reference>
<proteinExistence type="predicted"/>
<dbReference type="EMBL" id="BPLR01012785">
    <property type="protein sequence ID" value="GIY56608.1"/>
    <property type="molecule type" value="Genomic_DNA"/>
</dbReference>
<evidence type="ECO:0000256" key="1">
    <source>
        <dbReference type="ARBA" id="ARBA00022723"/>
    </source>
</evidence>
<dbReference type="CDD" id="cd16647">
    <property type="entry name" value="mRING-HC-C3HC5_NEU1"/>
    <property type="match status" value="1"/>
</dbReference>
<comment type="caution">
    <text evidence="8">The sequence shown here is derived from an EMBL/GenBank/DDBJ whole genome shotgun (WGS) entry which is preliminary data.</text>
</comment>
<feature type="domain" description="RING-type" evidence="6">
    <location>
        <begin position="415"/>
        <end position="455"/>
    </location>
</feature>
<keyword evidence="2" id="KW-0677">Repeat</keyword>
<dbReference type="PANTHER" id="PTHR12429">
    <property type="entry name" value="NEURALIZED"/>
    <property type="match status" value="1"/>
</dbReference>
<keyword evidence="4" id="KW-0862">Zinc</keyword>